<dbReference type="SUPFAM" id="SSF118310">
    <property type="entry name" value="AN1-like Zinc finger"/>
    <property type="match status" value="1"/>
</dbReference>
<gene>
    <name evidence="1" type="ORF">PAHAL_2G416300</name>
</gene>
<dbReference type="Gene3D" id="4.10.1110.10">
    <property type="entry name" value="AN1-like Zinc finger"/>
    <property type="match status" value="1"/>
</dbReference>
<protein>
    <submittedName>
        <fullName evidence="1">Uncharacterized protein</fullName>
    </submittedName>
</protein>
<dbReference type="GO" id="GO:0005737">
    <property type="term" value="C:cytoplasm"/>
    <property type="evidence" value="ECO:0007669"/>
    <property type="project" value="TreeGrafter"/>
</dbReference>
<dbReference type="AlphaFoldDB" id="A0A2T8KS98"/>
<accession>A0A2T8KS98</accession>
<reference evidence="1" key="1">
    <citation type="submission" date="2018-04" db="EMBL/GenBank/DDBJ databases">
        <title>WGS assembly of Panicum hallii.</title>
        <authorList>
            <person name="Lovell J."/>
            <person name="Jenkins J."/>
            <person name="Lowry D."/>
            <person name="Mamidi S."/>
            <person name="Sreedasyam A."/>
            <person name="Weng X."/>
            <person name="Barry K."/>
            <person name="Bonette J."/>
            <person name="Campitelli B."/>
            <person name="Daum C."/>
            <person name="Gordon S."/>
            <person name="Gould B."/>
            <person name="Lipzen A."/>
            <person name="Macqueen A."/>
            <person name="Palacio-Mejia J."/>
            <person name="Plott C."/>
            <person name="Shakirov E."/>
            <person name="Shu S."/>
            <person name="Yoshinaga Y."/>
            <person name="Zane M."/>
            <person name="Rokhsar D."/>
            <person name="Grimwood J."/>
            <person name="Schmutz J."/>
            <person name="Juenger T."/>
        </authorList>
    </citation>
    <scope>NUCLEOTIDE SEQUENCE [LARGE SCALE GENOMIC DNA]</scope>
    <source>
        <strain evidence="1">FIL2</strain>
    </source>
</reference>
<organism evidence="1">
    <name type="scientific">Panicum hallii</name>
    <dbReference type="NCBI Taxonomy" id="206008"/>
    <lineage>
        <taxon>Eukaryota</taxon>
        <taxon>Viridiplantae</taxon>
        <taxon>Streptophyta</taxon>
        <taxon>Embryophyta</taxon>
        <taxon>Tracheophyta</taxon>
        <taxon>Spermatophyta</taxon>
        <taxon>Magnoliopsida</taxon>
        <taxon>Liliopsida</taxon>
        <taxon>Poales</taxon>
        <taxon>Poaceae</taxon>
        <taxon>PACMAD clade</taxon>
        <taxon>Panicoideae</taxon>
        <taxon>Panicodae</taxon>
        <taxon>Paniceae</taxon>
        <taxon>Panicinae</taxon>
        <taxon>Panicum</taxon>
        <taxon>Panicum sect. Panicum</taxon>
    </lineage>
</organism>
<name>A0A2T8KS98_9POAL</name>
<dbReference type="PANTHER" id="PTHR14677:SF27">
    <property type="entry name" value="ZINC FINGER AN1 AND C2H2 DOMAIN-CONTAINING STRESS-ASSOCIATED PROTEIN 11"/>
    <property type="match status" value="1"/>
</dbReference>
<dbReference type="Gramene" id="PVH65067">
    <property type="protein sequence ID" value="PVH65067"/>
    <property type="gene ID" value="PAHAL_2G416300"/>
</dbReference>
<dbReference type="InterPro" id="IPR035896">
    <property type="entry name" value="AN1-like_Znf"/>
</dbReference>
<dbReference type="PANTHER" id="PTHR14677">
    <property type="entry name" value="ARSENITE INDUCUBLE RNA ASSOCIATED PROTEIN AIP-1-RELATED"/>
    <property type="match status" value="1"/>
</dbReference>
<sequence length="54" mass="6022">MGTPEFPNLGKHCSVGDCNQIDFLPFTCDRCDHVYSLNKFKGGQSAKRFVDLLA</sequence>
<proteinExistence type="predicted"/>
<evidence type="ECO:0000313" key="1">
    <source>
        <dbReference type="EMBL" id="PVH65067.1"/>
    </source>
</evidence>
<dbReference type="EMBL" id="CM008047">
    <property type="protein sequence ID" value="PVH65067.1"/>
    <property type="molecule type" value="Genomic_DNA"/>
</dbReference>
<dbReference type="Proteomes" id="UP000243499">
    <property type="component" value="Chromosome 2"/>
</dbReference>